<organism evidence="5 6">
    <name type="scientific">Oculimacula yallundae</name>
    <dbReference type="NCBI Taxonomy" id="86028"/>
    <lineage>
        <taxon>Eukaryota</taxon>
        <taxon>Fungi</taxon>
        <taxon>Dikarya</taxon>
        <taxon>Ascomycota</taxon>
        <taxon>Pezizomycotina</taxon>
        <taxon>Leotiomycetes</taxon>
        <taxon>Helotiales</taxon>
        <taxon>Ploettnerulaceae</taxon>
        <taxon>Oculimacula</taxon>
    </lineage>
</organism>
<dbReference type="InterPro" id="IPR050121">
    <property type="entry name" value="Cytochrome_P450_monoxygenase"/>
</dbReference>
<keyword evidence="3 4" id="KW-0408">Iron</keyword>
<dbReference type="Pfam" id="PF00067">
    <property type="entry name" value="p450"/>
    <property type="match status" value="1"/>
</dbReference>
<evidence type="ECO:0000256" key="1">
    <source>
        <dbReference type="ARBA" id="ARBA00001971"/>
    </source>
</evidence>
<reference evidence="5 6" key="1">
    <citation type="journal article" date="2024" name="Commun. Biol.">
        <title>Comparative genomic analysis of thermophilic fungi reveals convergent evolutionary adaptations and gene losses.</title>
        <authorList>
            <person name="Steindorff A.S."/>
            <person name="Aguilar-Pontes M.V."/>
            <person name="Robinson A.J."/>
            <person name="Andreopoulos B."/>
            <person name="LaButti K."/>
            <person name="Kuo A."/>
            <person name="Mondo S."/>
            <person name="Riley R."/>
            <person name="Otillar R."/>
            <person name="Haridas S."/>
            <person name="Lipzen A."/>
            <person name="Grimwood J."/>
            <person name="Schmutz J."/>
            <person name="Clum A."/>
            <person name="Reid I.D."/>
            <person name="Moisan M.C."/>
            <person name="Butler G."/>
            <person name="Nguyen T.T.M."/>
            <person name="Dewar K."/>
            <person name="Conant G."/>
            <person name="Drula E."/>
            <person name="Henrissat B."/>
            <person name="Hansel C."/>
            <person name="Singer S."/>
            <person name="Hutchinson M.I."/>
            <person name="de Vries R.P."/>
            <person name="Natvig D.O."/>
            <person name="Powell A.J."/>
            <person name="Tsang A."/>
            <person name="Grigoriev I.V."/>
        </authorList>
    </citation>
    <scope>NUCLEOTIDE SEQUENCE [LARGE SCALE GENOMIC DNA]</scope>
    <source>
        <strain evidence="5 6">CBS 494.80</strain>
    </source>
</reference>
<keyword evidence="2 4" id="KW-0479">Metal-binding</keyword>
<dbReference type="PRINTS" id="PR00463">
    <property type="entry name" value="EP450I"/>
</dbReference>
<dbReference type="InterPro" id="IPR001128">
    <property type="entry name" value="Cyt_P450"/>
</dbReference>
<dbReference type="PRINTS" id="PR00385">
    <property type="entry name" value="P450"/>
</dbReference>
<comment type="caution">
    <text evidence="5">The sequence shown here is derived from an EMBL/GenBank/DDBJ whole genome shotgun (WGS) entry which is preliminary data.</text>
</comment>
<dbReference type="PANTHER" id="PTHR24305:SF234">
    <property type="entry name" value="CYTOCHROME P450"/>
    <property type="match status" value="1"/>
</dbReference>
<dbReference type="SUPFAM" id="SSF48264">
    <property type="entry name" value="Cytochrome P450"/>
    <property type="match status" value="1"/>
</dbReference>
<proteinExistence type="inferred from homology"/>
<keyword evidence="4" id="KW-0349">Heme</keyword>
<keyword evidence="4" id="KW-0560">Oxidoreductase</keyword>
<dbReference type="InterPro" id="IPR002401">
    <property type="entry name" value="Cyt_P450_E_grp-I"/>
</dbReference>
<gene>
    <name evidence="5" type="ORF">VTL71DRAFT_9790</name>
</gene>
<keyword evidence="4" id="KW-0503">Monooxygenase</keyword>
<comment type="cofactor">
    <cofactor evidence="1">
        <name>heme</name>
        <dbReference type="ChEBI" id="CHEBI:30413"/>
    </cofactor>
</comment>
<evidence type="ECO:0000256" key="2">
    <source>
        <dbReference type="ARBA" id="ARBA00022723"/>
    </source>
</evidence>
<dbReference type="CDD" id="cd11062">
    <property type="entry name" value="CYP58-like"/>
    <property type="match status" value="1"/>
</dbReference>
<evidence type="ECO:0000256" key="3">
    <source>
        <dbReference type="ARBA" id="ARBA00023004"/>
    </source>
</evidence>
<keyword evidence="6" id="KW-1185">Reference proteome</keyword>
<dbReference type="Proteomes" id="UP001595075">
    <property type="component" value="Unassembled WGS sequence"/>
</dbReference>
<dbReference type="InterPro" id="IPR017972">
    <property type="entry name" value="Cyt_P450_CS"/>
</dbReference>
<protein>
    <recommendedName>
        <fullName evidence="7">Cytochrome P450</fullName>
    </recommendedName>
</protein>
<evidence type="ECO:0000313" key="5">
    <source>
        <dbReference type="EMBL" id="KAL2060395.1"/>
    </source>
</evidence>
<evidence type="ECO:0008006" key="7">
    <source>
        <dbReference type="Google" id="ProtNLM"/>
    </source>
</evidence>
<name>A0ABR4BRW4_9HELO</name>
<sequence>MSIKGAQRSSIGQQAFRFPIMGSLTVGSWIWAFPSPGVKETRTLRIGPNELHIDDPSVLRTIYGPNYNFRKDPTFYSGFTPHTVFTELEPARHKELRKIQSSFFSKQKIAKIQHLLDKEVNHFCEKLTMVKSQGPVHLSKAVRCLTVDIISEYAFAQCFNALDETSGPKFEWPLIKALDIALEVVIDFVYVPGLHWFADHASRKLSLMINPKIKNFFDFQDLLTVCCMQTAGAIVKGFRESSQDKESRTHIPLFQAISSLSDEALLNEAITLITAGSDTTATTLGVAVYEILSDQTIKDKLIMELDQSIVDRNSMPPLQQLEQLQYLSACIKEALRVATAAPVRLPRVVPAAGVCVLQVDNKVIPPGSIVGMSSYTIHFDEDIWGPDAQVFRPERWLGDNAKHLDPYLVPFSTGIRQCIGMKLFSLAYAELRITLAKLFRMFDLSLDPTLDPEDLTTLDYFVATYKGDGVRIIVEGERV</sequence>
<evidence type="ECO:0000313" key="6">
    <source>
        <dbReference type="Proteomes" id="UP001595075"/>
    </source>
</evidence>
<dbReference type="PANTHER" id="PTHR24305">
    <property type="entry name" value="CYTOCHROME P450"/>
    <property type="match status" value="1"/>
</dbReference>
<evidence type="ECO:0000256" key="4">
    <source>
        <dbReference type="RuleBase" id="RU000461"/>
    </source>
</evidence>
<comment type="similarity">
    <text evidence="4">Belongs to the cytochrome P450 family.</text>
</comment>
<dbReference type="InterPro" id="IPR036396">
    <property type="entry name" value="Cyt_P450_sf"/>
</dbReference>
<dbReference type="Gene3D" id="1.10.630.10">
    <property type="entry name" value="Cytochrome P450"/>
    <property type="match status" value="1"/>
</dbReference>
<accession>A0ABR4BRW4</accession>
<dbReference type="EMBL" id="JAZHXI010000023">
    <property type="protein sequence ID" value="KAL2060395.1"/>
    <property type="molecule type" value="Genomic_DNA"/>
</dbReference>
<dbReference type="PROSITE" id="PS00086">
    <property type="entry name" value="CYTOCHROME_P450"/>
    <property type="match status" value="1"/>
</dbReference>